<proteinExistence type="predicted"/>
<gene>
    <name evidence="2" type="ORF">DFH08DRAFT_614441</name>
</gene>
<dbReference type="EMBL" id="JARIHO010000001">
    <property type="protein sequence ID" value="KAJ7368541.1"/>
    <property type="molecule type" value="Genomic_DNA"/>
</dbReference>
<name>A0AAD7AUY7_9AGAR</name>
<dbReference type="AlphaFoldDB" id="A0AAD7AUY7"/>
<sequence>RPGPLKDLPLDSFLPPNPNVPQRPNKRAYSPGGPALFSPQKRRILEEEGIFPSKESLRLTVRALPVRRDGGDSPVKRLDFGLPKNSPASARSPHSTPTLPTPALESISMRLTRQNTTSDASSSSTPIHADNAQEMIDYFSWPSESAPPRGAVNQTPRDIPLPVDPQSIHYPGFVVFQD</sequence>
<keyword evidence="3" id="KW-1185">Reference proteome</keyword>
<accession>A0AAD7AUY7</accession>
<organism evidence="2 3">
    <name type="scientific">Mycena albidolilacea</name>
    <dbReference type="NCBI Taxonomy" id="1033008"/>
    <lineage>
        <taxon>Eukaryota</taxon>
        <taxon>Fungi</taxon>
        <taxon>Dikarya</taxon>
        <taxon>Basidiomycota</taxon>
        <taxon>Agaricomycotina</taxon>
        <taxon>Agaricomycetes</taxon>
        <taxon>Agaricomycetidae</taxon>
        <taxon>Agaricales</taxon>
        <taxon>Marasmiineae</taxon>
        <taxon>Mycenaceae</taxon>
        <taxon>Mycena</taxon>
    </lineage>
</organism>
<feature type="non-terminal residue" evidence="2">
    <location>
        <position position="178"/>
    </location>
</feature>
<feature type="region of interest" description="Disordered" evidence="1">
    <location>
        <begin position="64"/>
        <end position="107"/>
    </location>
</feature>
<reference evidence="2" key="1">
    <citation type="submission" date="2023-03" db="EMBL/GenBank/DDBJ databases">
        <title>Massive genome expansion in bonnet fungi (Mycena s.s.) driven by repeated elements and novel gene families across ecological guilds.</title>
        <authorList>
            <consortium name="Lawrence Berkeley National Laboratory"/>
            <person name="Harder C.B."/>
            <person name="Miyauchi S."/>
            <person name="Viragh M."/>
            <person name="Kuo A."/>
            <person name="Thoen E."/>
            <person name="Andreopoulos B."/>
            <person name="Lu D."/>
            <person name="Skrede I."/>
            <person name="Drula E."/>
            <person name="Henrissat B."/>
            <person name="Morin E."/>
            <person name="Kohler A."/>
            <person name="Barry K."/>
            <person name="LaButti K."/>
            <person name="Morin E."/>
            <person name="Salamov A."/>
            <person name="Lipzen A."/>
            <person name="Mereny Z."/>
            <person name="Hegedus B."/>
            <person name="Baldrian P."/>
            <person name="Stursova M."/>
            <person name="Weitz H."/>
            <person name="Taylor A."/>
            <person name="Grigoriev I.V."/>
            <person name="Nagy L.G."/>
            <person name="Martin F."/>
            <person name="Kauserud H."/>
        </authorList>
    </citation>
    <scope>NUCLEOTIDE SEQUENCE</scope>
    <source>
        <strain evidence="2">CBHHK002</strain>
    </source>
</reference>
<evidence type="ECO:0000256" key="1">
    <source>
        <dbReference type="SAM" id="MobiDB-lite"/>
    </source>
</evidence>
<dbReference type="Proteomes" id="UP001218218">
    <property type="component" value="Unassembled WGS sequence"/>
</dbReference>
<feature type="region of interest" description="Disordered" evidence="1">
    <location>
        <begin position="1"/>
        <end position="40"/>
    </location>
</feature>
<evidence type="ECO:0000313" key="3">
    <source>
        <dbReference type="Proteomes" id="UP001218218"/>
    </source>
</evidence>
<feature type="compositionally biased region" description="Basic and acidic residues" evidence="1">
    <location>
        <begin position="66"/>
        <end position="79"/>
    </location>
</feature>
<evidence type="ECO:0000313" key="2">
    <source>
        <dbReference type="EMBL" id="KAJ7368541.1"/>
    </source>
</evidence>
<protein>
    <submittedName>
        <fullName evidence="2">Uncharacterized protein</fullName>
    </submittedName>
</protein>
<comment type="caution">
    <text evidence="2">The sequence shown here is derived from an EMBL/GenBank/DDBJ whole genome shotgun (WGS) entry which is preliminary data.</text>
</comment>
<feature type="non-terminal residue" evidence="2">
    <location>
        <position position="1"/>
    </location>
</feature>
<feature type="compositionally biased region" description="Polar residues" evidence="1">
    <location>
        <begin position="86"/>
        <end position="98"/>
    </location>
</feature>
<feature type="region of interest" description="Disordered" evidence="1">
    <location>
        <begin position="141"/>
        <end position="164"/>
    </location>
</feature>